<dbReference type="GO" id="GO:0061522">
    <property type="term" value="F:1,4-dihydroxy-2-naphthoyl-CoA thioesterase activity"/>
    <property type="evidence" value="ECO:0007669"/>
    <property type="project" value="TreeGrafter"/>
</dbReference>
<dbReference type="CDD" id="cd03443">
    <property type="entry name" value="PaaI_thioesterase"/>
    <property type="match status" value="1"/>
</dbReference>
<feature type="region of interest" description="Disordered" evidence="2">
    <location>
        <begin position="123"/>
        <end position="150"/>
    </location>
</feature>
<proteinExistence type="predicted"/>
<dbReference type="EMBL" id="CP116942">
    <property type="protein sequence ID" value="WCO67708.1"/>
    <property type="molecule type" value="Genomic_DNA"/>
</dbReference>
<dbReference type="Pfam" id="PF03061">
    <property type="entry name" value="4HBT"/>
    <property type="match status" value="1"/>
</dbReference>
<gene>
    <name evidence="4" type="ORF">PO878_03090</name>
</gene>
<keyword evidence="1" id="KW-0378">Hydrolase</keyword>
<protein>
    <submittedName>
        <fullName evidence="4">PaaI family thioesterase</fullName>
    </submittedName>
</protein>
<organism evidence="4 5">
    <name type="scientific">Iamia majanohamensis</name>
    <dbReference type="NCBI Taxonomy" id="467976"/>
    <lineage>
        <taxon>Bacteria</taxon>
        <taxon>Bacillati</taxon>
        <taxon>Actinomycetota</taxon>
        <taxon>Acidimicrobiia</taxon>
        <taxon>Acidimicrobiales</taxon>
        <taxon>Iamiaceae</taxon>
        <taxon>Iamia</taxon>
    </lineage>
</organism>
<evidence type="ECO:0000313" key="4">
    <source>
        <dbReference type="EMBL" id="WCO67708.1"/>
    </source>
</evidence>
<dbReference type="KEGG" id="ima:PO878_03090"/>
<evidence type="ECO:0000256" key="2">
    <source>
        <dbReference type="SAM" id="MobiDB-lite"/>
    </source>
</evidence>
<keyword evidence="5" id="KW-1185">Reference proteome</keyword>
<feature type="domain" description="Thioesterase" evidence="3">
    <location>
        <begin position="53"/>
        <end position="127"/>
    </location>
</feature>
<dbReference type="InterPro" id="IPR006683">
    <property type="entry name" value="Thioestr_dom"/>
</dbReference>
<sequence>MADDHPVLMGAAEITDFIRGSFPGHDPGHVVEEVTPGRTVVRLPASYAMLRPGGTISGPTLMAMADTAAWAATLAEIGPVALSVTSHLSIHFLRKPRPGDLVATTEVLRRGRRQAVVEVRIRSGDDPDPVASATVTYAIPSSPEPPAPAS</sequence>
<dbReference type="InterPro" id="IPR003736">
    <property type="entry name" value="PAAI_dom"/>
</dbReference>
<dbReference type="Gene3D" id="3.10.129.10">
    <property type="entry name" value="Hotdog Thioesterase"/>
    <property type="match status" value="1"/>
</dbReference>
<dbReference type="AlphaFoldDB" id="A0AAE9YAV0"/>
<dbReference type="NCBIfam" id="TIGR00369">
    <property type="entry name" value="unchar_dom_1"/>
    <property type="match status" value="1"/>
</dbReference>
<evidence type="ECO:0000313" key="5">
    <source>
        <dbReference type="Proteomes" id="UP001216390"/>
    </source>
</evidence>
<dbReference type="GO" id="GO:0005829">
    <property type="term" value="C:cytosol"/>
    <property type="evidence" value="ECO:0007669"/>
    <property type="project" value="TreeGrafter"/>
</dbReference>
<dbReference type="PANTHER" id="PTHR43240:SF10">
    <property type="entry name" value="BLL4964 PROTEIN"/>
    <property type="match status" value="1"/>
</dbReference>
<dbReference type="PANTHER" id="PTHR43240">
    <property type="entry name" value="1,4-DIHYDROXY-2-NAPHTHOYL-COA THIOESTERASE 1"/>
    <property type="match status" value="1"/>
</dbReference>
<dbReference type="SUPFAM" id="SSF54637">
    <property type="entry name" value="Thioesterase/thiol ester dehydrase-isomerase"/>
    <property type="match status" value="1"/>
</dbReference>
<reference evidence="4" key="1">
    <citation type="submission" date="2023-01" db="EMBL/GenBank/DDBJ databases">
        <title>The diversity of Class Acidimicrobiia in South China Sea sediment environments and the proposal of Iamia marina sp. nov., a novel species of the genus Iamia.</title>
        <authorList>
            <person name="He Y."/>
            <person name="Tian X."/>
        </authorList>
    </citation>
    <scope>NUCLEOTIDE SEQUENCE</scope>
    <source>
        <strain evidence="4">DSM 19957</strain>
    </source>
</reference>
<evidence type="ECO:0000259" key="3">
    <source>
        <dbReference type="Pfam" id="PF03061"/>
    </source>
</evidence>
<dbReference type="InterPro" id="IPR029069">
    <property type="entry name" value="HotDog_dom_sf"/>
</dbReference>
<accession>A0AAE9YAV0</accession>
<name>A0AAE9YAV0_9ACTN</name>
<evidence type="ECO:0000256" key="1">
    <source>
        <dbReference type="ARBA" id="ARBA00022801"/>
    </source>
</evidence>
<dbReference type="RefSeq" id="WP_272737229.1">
    <property type="nucleotide sequence ID" value="NZ_CP116942.1"/>
</dbReference>
<dbReference type="Proteomes" id="UP001216390">
    <property type="component" value="Chromosome"/>
</dbReference>